<dbReference type="SUPFAM" id="SSF48264">
    <property type="entry name" value="Cytochrome P450"/>
    <property type="match status" value="1"/>
</dbReference>
<organism evidence="1 2">
    <name type="scientific">Suillus subaureus</name>
    <dbReference type="NCBI Taxonomy" id="48587"/>
    <lineage>
        <taxon>Eukaryota</taxon>
        <taxon>Fungi</taxon>
        <taxon>Dikarya</taxon>
        <taxon>Basidiomycota</taxon>
        <taxon>Agaricomycotina</taxon>
        <taxon>Agaricomycetes</taxon>
        <taxon>Agaricomycetidae</taxon>
        <taxon>Boletales</taxon>
        <taxon>Suillineae</taxon>
        <taxon>Suillaceae</taxon>
        <taxon>Suillus</taxon>
    </lineage>
</organism>
<accession>A0A9P7EL57</accession>
<protein>
    <submittedName>
        <fullName evidence="1">Uncharacterized protein</fullName>
    </submittedName>
</protein>
<sequence length="202" mass="22878">YCLENQSPHKLSDEEIAGSLFGTNSDMTAIVIMCAVITSACYPKAQEKVQEQLDIIVGLDRGMSRLILVNEPQPGCYSSHIQLYFPSTDRSVHVEVAIPHDPVFTSNPTSSTLRPERWLNRKGKICNNIKFTSYGFGHRFFINITLLLYLFTITWDPENWVDEMGFVNGVILHPTPFTAHFQPQFGYEPSLRDVMAQYGEGL</sequence>
<dbReference type="InterPro" id="IPR036396">
    <property type="entry name" value="Cyt_P450_sf"/>
</dbReference>
<dbReference type="EMBL" id="JABBWG010000003">
    <property type="protein sequence ID" value="KAG1824808.1"/>
    <property type="molecule type" value="Genomic_DNA"/>
</dbReference>
<dbReference type="Proteomes" id="UP000807769">
    <property type="component" value="Unassembled WGS sequence"/>
</dbReference>
<dbReference type="Gene3D" id="1.10.630.10">
    <property type="entry name" value="Cytochrome P450"/>
    <property type="match status" value="1"/>
</dbReference>
<evidence type="ECO:0000313" key="1">
    <source>
        <dbReference type="EMBL" id="KAG1824808.1"/>
    </source>
</evidence>
<dbReference type="AlphaFoldDB" id="A0A9P7EL57"/>
<name>A0A9P7EL57_9AGAM</name>
<comment type="caution">
    <text evidence="1">The sequence shown here is derived from an EMBL/GenBank/DDBJ whole genome shotgun (WGS) entry which is preliminary data.</text>
</comment>
<evidence type="ECO:0000313" key="2">
    <source>
        <dbReference type="Proteomes" id="UP000807769"/>
    </source>
</evidence>
<dbReference type="GO" id="GO:0005506">
    <property type="term" value="F:iron ion binding"/>
    <property type="evidence" value="ECO:0007669"/>
    <property type="project" value="InterPro"/>
</dbReference>
<dbReference type="GO" id="GO:0020037">
    <property type="term" value="F:heme binding"/>
    <property type="evidence" value="ECO:0007669"/>
    <property type="project" value="InterPro"/>
</dbReference>
<gene>
    <name evidence="1" type="ORF">BJ212DRAFT_1261491</name>
</gene>
<keyword evidence="2" id="KW-1185">Reference proteome</keyword>
<proteinExistence type="predicted"/>
<dbReference type="GeneID" id="64624196"/>
<dbReference type="OrthoDB" id="2789670at2759"/>
<reference evidence="1" key="1">
    <citation type="journal article" date="2020" name="New Phytol.">
        <title>Comparative genomics reveals dynamic genome evolution in host specialist ectomycorrhizal fungi.</title>
        <authorList>
            <person name="Lofgren L.A."/>
            <person name="Nguyen N.H."/>
            <person name="Vilgalys R."/>
            <person name="Ruytinx J."/>
            <person name="Liao H.L."/>
            <person name="Branco S."/>
            <person name="Kuo A."/>
            <person name="LaButti K."/>
            <person name="Lipzen A."/>
            <person name="Andreopoulos W."/>
            <person name="Pangilinan J."/>
            <person name="Riley R."/>
            <person name="Hundley H."/>
            <person name="Na H."/>
            <person name="Barry K."/>
            <person name="Grigoriev I.V."/>
            <person name="Stajich J.E."/>
            <person name="Kennedy P.G."/>
        </authorList>
    </citation>
    <scope>NUCLEOTIDE SEQUENCE</scope>
    <source>
        <strain evidence="1">MN1</strain>
    </source>
</reference>
<feature type="non-terminal residue" evidence="1">
    <location>
        <position position="1"/>
    </location>
</feature>
<dbReference type="GO" id="GO:0016705">
    <property type="term" value="F:oxidoreductase activity, acting on paired donors, with incorporation or reduction of molecular oxygen"/>
    <property type="evidence" value="ECO:0007669"/>
    <property type="project" value="InterPro"/>
</dbReference>
<dbReference type="GO" id="GO:0004497">
    <property type="term" value="F:monooxygenase activity"/>
    <property type="evidence" value="ECO:0007669"/>
    <property type="project" value="InterPro"/>
</dbReference>
<dbReference type="RefSeq" id="XP_041198525.1">
    <property type="nucleotide sequence ID" value="XM_041330179.1"/>
</dbReference>